<evidence type="ECO:0000313" key="1">
    <source>
        <dbReference type="EMBL" id="CAB4166180.1"/>
    </source>
</evidence>
<reference evidence="1" key="1">
    <citation type="submission" date="2020-04" db="EMBL/GenBank/DDBJ databases">
        <authorList>
            <person name="Chiriac C."/>
            <person name="Salcher M."/>
            <person name="Ghai R."/>
            <person name="Kavagutti S V."/>
        </authorList>
    </citation>
    <scope>NUCLEOTIDE SEQUENCE</scope>
</reference>
<name>A0A6J5P2M7_9CAUD</name>
<sequence length="103" mass="11613">MFSNKELGQSGTTYHQIAELNKQLAELKERVLALESNVFIYPTKNIASYLPNQVPINQVVKEIVNHLELDILAIQPTYKKVELKPKQVPPTISTGEIKWNGGL</sequence>
<accession>A0A6J5P2M7</accession>
<protein>
    <submittedName>
        <fullName evidence="1">Uncharacterized protein</fullName>
    </submittedName>
</protein>
<dbReference type="EMBL" id="LR796787">
    <property type="protein sequence ID" value="CAB4166180.1"/>
    <property type="molecule type" value="Genomic_DNA"/>
</dbReference>
<gene>
    <name evidence="1" type="ORF">UFOVP835_20</name>
</gene>
<proteinExistence type="predicted"/>
<organism evidence="1">
    <name type="scientific">uncultured Caudovirales phage</name>
    <dbReference type="NCBI Taxonomy" id="2100421"/>
    <lineage>
        <taxon>Viruses</taxon>
        <taxon>Duplodnaviria</taxon>
        <taxon>Heunggongvirae</taxon>
        <taxon>Uroviricota</taxon>
        <taxon>Caudoviricetes</taxon>
        <taxon>Peduoviridae</taxon>
        <taxon>Maltschvirus</taxon>
        <taxon>Maltschvirus maltsch</taxon>
    </lineage>
</organism>